<feature type="compositionally biased region" description="Polar residues" evidence="1">
    <location>
        <begin position="62"/>
        <end position="72"/>
    </location>
</feature>
<protein>
    <submittedName>
        <fullName evidence="2">Uncharacterized protein</fullName>
    </submittedName>
</protein>
<dbReference type="InParanoid" id="A0A165EC89"/>
<feature type="compositionally biased region" description="Low complexity" evidence="1">
    <location>
        <begin position="358"/>
        <end position="369"/>
    </location>
</feature>
<dbReference type="STRING" id="1314781.A0A165EC89"/>
<feature type="compositionally biased region" description="Low complexity" evidence="1">
    <location>
        <begin position="110"/>
        <end position="121"/>
    </location>
</feature>
<reference evidence="2 3" key="1">
    <citation type="journal article" date="2016" name="Mol. Biol. Evol.">
        <title>Comparative Genomics of Early-Diverging Mushroom-Forming Fungi Provides Insights into the Origins of Lignocellulose Decay Capabilities.</title>
        <authorList>
            <person name="Nagy L.G."/>
            <person name="Riley R."/>
            <person name="Tritt A."/>
            <person name="Adam C."/>
            <person name="Daum C."/>
            <person name="Floudas D."/>
            <person name="Sun H."/>
            <person name="Yadav J.S."/>
            <person name="Pangilinan J."/>
            <person name="Larsson K.H."/>
            <person name="Matsuura K."/>
            <person name="Barry K."/>
            <person name="Labutti K."/>
            <person name="Kuo R."/>
            <person name="Ohm R.A."/>
            <person name="Bhattacharya S.S."/>
            <person name="Shirouzu T."/>
            <person name="Yoshinaga Y."/>
            <person name="Martin F.M."/>
            <person name="Grigoriev I.V."/>
            <person name="Hibbett D.S."/>
        </authorList>
    </citation>
    <scope>NUCLEOTIDE SEQUENCE [LARGE SCALE GENOMIC DNA]</scope>
    <source>
        <strain evidence="2 3">HHB12029</strain>
    </source>
</reference>
<evidence type="ECO:0000313" key="2">
    <source>
        <dbReference type="EMBL" id="KZV86581.1"/>
    </source>
</evidence>
<feature type="compositionally biased region" description="Pro residues" evidence="1">
    <location>
        <begin position="341"/>
        <end position="357"/>
    </location>
</feature>
<dbReference type="AlphaFoldDB" id="A0A165EC89"/>
<proteinExistence type="predicted"/>
<evidence type="ECO:0000256" key="1">
    <source>
        <dbReference type="SAM" id="MobiDB-lite"/>
    </source>
</evidence>
<feature type="region of interest" description="Disordered" evidence="1">
    <location>
        <begin position="258"/>
        <end position="375"/>
    </location>
</feature>
<accession>A0A165EC89</accession>
<name>A0A165EC89_EXIGL</name>
<feature type="region of interest" description="Disordered" evidence="1">
    <location>
        <begin position="1"/>
        <end position="127"/>
    </location>
</feature>
<keyword evidence="3" id="KW-1185">Reference proteome</keyword>
<dbReference type="Proteomes" id="UP000077266">
    <property type="component" value="Unassembled WGS sequence"/>
</dbReference>
<organism evidence="2 3">
    <name type="scientific">Exidia glandulosa HHB12029</name>
    <dbReference type="NCBI Taxonomy" id="1314781"/>
    <lineage>
        <taxon>Eukaryota</taxon>
        <taxon>Fungi</taxon>
        <taxon>Dikarya</taxon>
        <taxon>Basidiomycota</taxon>
        <taxon>Agaricomycotina</taxon>
        <taxon>Agaricomycetes</taxon>
        <taxon>Auriculariales</taxon>
        <taxon>Exidiaceae</taxon>
        <taxon>Exidia</taxon>
    </lineage>
</organism>
<dbReference type="EMBL" id="KV426151">
    <property type="protein sequence ID" value="KZV86581.1"/>
    <property type="molecule type" value="Genomic_DNA"/>
</dbReference>
<gene>
    <name evidence="2" type="ORF">EXIGLDRAFT_752727</name>
</gene>
<evidence type="ECO:0000313" key="3">
    <source>
        <dbReference type="Proteomes" id="UP000077266"/>
    </source>
</evidence>
<dbReference type="OrthoDB" id="3266915at2759"/>
<sequence length="416" mass="44337">MLRAYQAVEPDAGPTRLFSKTPARATLQTKSLLKSENKARAQPQTSKRVALVPHTPAVQPSAKKTATTTNRGALQDKTPHVNRLAHQTPAPGATKKKHVAATPFQPVKEQQTPPSSQSLPSATRTRVRVPSNAFETPLPSGNHWDISDGSIDLQPSSALSASLSSAGIVEEDFDDIEYMPPTAVESQYEPSFDMPNYTKLGSDLKNIAHIVYFEDETDWDPHANFDIDDFVPPSPTTPTLLSCTDTDDDSDLFPNVKRIAPLPLPPPKPLARMGRPPAPSSRPVATTRPSRPTVATRPSVVPARAPSRAPSRAPARPTAPTPGAGAGRSAAPLPRVVSRPRPAPPPAPAPARRPVAPPVRGRVPPGRAPTALSKTRAAVAAGNKTRVEAVEIVIAFDDDKALALVSDDFVLPLDTQ</sequence>
<feature type="compositionally biased region" description="Low complexity" evidence="1">
    <location>
        <begin position="297"/>
        <end position="340"/>
    </location>
</feature>